<evidence type="ECO:0000313" key="8">
    <source>
        <dbReference type="Proteomes" id="UP000179786"/>
    </source>
</evidence>
<organism evidence="7 8">
    <name type="scientific">Pseudoalteromonas amylolytica</name>
    <dbReference type="NCBI Taxonomy" id="1859457"/>
    <lineage>
        <taxon>Bacteria</taxon>
        <taxon>Pseudomonadati</taxon>
        <taxon>Pseudomonadota</taxon>
        <taxon>Gammaproteobacteria</taxon>
        <taxon>Alteromonadales</taxon>
        <taxon>Pseudoalteromonadaceae</taxon>
        <taxon>Pseudoalteromonas</taxon>
    </lineage>
</organism>
<evidence type="ECO:0000256" key="4">
    <source>
        <dbReference type="ARBA" id="ARBA00022833"/>
    </source>
</evidence>
<protein>
    <submittedName>
        <fullName evidence="7">Dioxygenase</fullName>
    </submittedName>
</protein>
<keyword evidence="5" id="KW-0560">Oxidoreductase</keyword>
<comment type="cofactor">
    <cofactor evidence="1">
        <name>Zn(2+)</name>
        <dbReference type="ChEBI" id="CHEBI:29105"/>
    </cofactor>
</comment>
<keyword evidence="8" id="KW-1185">Reference proteome</keyword>
<dbReference type="OrthoDB" id="9790889at2"/>
<dbReference type="GO" id="GO:0016702">
    <property type="term" value="F:oxidoreductase activity, acting on single donors with incorporation of molecular oxygen, incorporation of two atoms of oxygen"/>
    <property type="evidence" value="ECO:0007669"/>
    <property type="project" value="UniProtKB-ARBA"/>
</dbReference>
<dbReference type="Proteomes" id="UP000179786">
    <property type="component" value="Unassembled WGS sequence"/>
</dbReference>
<evidence type="ECO:0000313" key="7">
    <source>
        <dbReference type="EMBL" id="OHU87129.1"/>
    </source>
</evidence>
<dbReference type="EMBL" id="MKJU01000035">
    <property type="protein sequence ID" value="OHU87129.1"/>
    <property type="molecule type" value="Genomic_DNA"/>
</dbReference>
<dbReference type="GO" id="GO:0008198">
    <property type="term" value="F:ferrous iron binding"/>
    <property type="evidence" value="ECO:0007669"/>
    <property type="project" value="InterPro"/>
</dbReference>
<dbReference type="AlphaFoldDB" id="A0A1S1MQ93"/>
<dbReference type="RefSeq" id="WP_070987617.1">
    <property type="nucleotide sequence ID" value="NZ_MKJU01000035.1"/>
</dbReference>
<accession>A0A1S1MQ93</accession>
<dbReference type="InterPro" id="IPR014436">
    <property type="entry name" value="Extradiol_dOase_DODA"/>
</dbReference>
<dbReference type="SUPFAM" id="SSF53213">
    <property type="entry name" value="LigB-like"/>
    <property type="match status" value="1"/>
</dbReference>
<gene>
    <name evidence="7" type="ORF">BET10_00490</name>
</gene>
<reference evidence="7 8" key="1">
    <citation type="submission" date="2016-09" db="EMBL/GenBank/DDBJ databases">
        <title>Pseudoalteromonas amylolytica sp. nov., isolated from the surface seawater.</title>
        <authorList>
            <person name="Wu Y.-H."/>
            <person name="Cheng H."/>
            <person name="Jin X.-B."/>
            <person name="Wang C.-S."/>
            <person name="Xu X.-W."/>
        </authorList>
    </citation>
    <scope>NUCLEOTIDE SEQUENCE [LARGE SCALE GENOMIC DNA]</scope>
    <source>
        <strain evidence="7 8">JW1</strain>
    </source>
</reference>
<feature type="domain" description="Extradiol ring-cleavage dioxygenase class III enzyme subunit B" evidence="6">
    <location>
        <begin position="26"/>
        <end position="256"/>
    </location>
</feature>
<dbReference type="PANTHER" id="PTHR30096:SF0">
    <property type="entry name" value="4,5-DOPA DIOXYGENASE EXTRADIOL-LIKE PROTEIN"/>
    <property type="match status" value="1"/>
</dbReference>
<keyword evidence="7" id="KW-0223">Dioxygenase</keyword>
<evidence type="ECO:0000256" key="2">
    <source>
        <dbReference type="ARBA" id="ARBA00007581"/>
    </source>
</evidence>
<evidence type="ECO:0000259" key="6">
    <source>
        <dbReference type="Pfam" id="PF02900"/>
    </source>
</evidence>
<dbReference type="PIRSF" id="PIRSF006157">
    <property type="entry name" value="Doxgns_DODA"/>
    <property type="match status" value="1"/>
</dbReference>
<evidence type="ECO:0000256" key="5">
    <source>
        <dbReference type="ARBA" id="ARBA00023002"/>
    </source>
</evidence>
<comment type="similarity">
    <text evidence="2">Belongs to the DODA-type extradiol aromatic ring-opening dioxygenase family.</text>
</comment>
<keyword evidence="4" id="KW-0862">Zinc</keyword>
<comment type="caution">
    <text evidence="7">The sequence shown here is derived from an EMBL/GenBank/DDBJ whole genome shotgun (WGS) entry which is preliminary data.</text>
</comment>
<evidence type="ECO:0000256" key="3">
    <source>
        <dbReference type="ARBA" id="ARBA00022723"/>
    </source>
</evidence>
<proteinExistence type="inferred from homology"/>
<dbReference type="Pfam" id="PF02900">
    <property type="entry name" value="LigB"/>
    <property type="match status" value="1"/>
</dbReference>
<dbReference type="STRING" id="1859457.BET10_00490"/>
<dbReference type="InterPro" id="IPR004183">
    <property type="entry name" value="Xdiol_dOase_suB"/>
</dbReference>
<dbReference type="PANTHER" id="PTHR30096">
    <property type="entry name" value="4,5-DOPA DIOXYGENASE EXTRADIOL-LIKE PROTEIN"/>
    <property type="match status" value="1"/>
</dbReference>
<evidence type="ECO:0000256" key="1">
    <source>
        <dbReference type="ARBA" id="ARBA00001947"/>
    </source>
</evidence>
<keyword evidence="3" id="KW-0479">Metal-binding</keyword>
<dbReference type="GO" id="GO:0008270">
    <property type="term" value="F:zinc ion binding"/>
    <property type="evidence" value="ECO:0007669"/>
    <property type="project" value="InterPro"/>
</dbReference>
<dbReference type="CDD" id="cd07363">
    <property type="entry name" value="45_DOPA_Dioxygenase"/>
    <property type="match status" value="1"/>
</dbReference>
<dbReference type="Gene3D" id="3.40.830.10">
    <property type="entry name" value="LigB-like"/>
    <property type="match status" value="1"/>
</dbReference>
<sequence length="266" mass="29393">MNNTRTIMYIAHGGGPTPLLGDSAHQNMIDTLKIMAGKIAKPSAILLISAHFEANIPTLTSGAEPNLIYDYHGFPKAAYDIQYPCKGAPQLAQAVQQCLQSSGINAQKDPQRGFDHGMFVPLKLMFPDADVPCVQLSLDSSLDATKHLAMGQALASLDWENLLIIGSGFSFHNMAAFFSSDDSANQKNQTFETWLRNTLTNTNITEAQRTQLLANWHTAPEARFCHPREEHLLPLHVCYGAARKVSDELFAYTVLNKQSSMFLWRG</sequence>
<name>A0A1S1MQ93_9GAMM</name>